<name>A0A9W9ZH95_9CNID</name>
<dbReference type="InterPro" id="IPR049883">
    <property type="entry name" value="NOTCH1_EGF-like"/>
</dbReference>
<evidence type="ECO:0000256" key="2">
    <source>
        <dbReference type="ARBA" id="ARBA00022729"/>
    </source>
</evidence>
<sequence>MKKASLLALLLIGLFFVSSVVKAKSDVECSLKADNKECGPRKHCVKTADNNKYHCVCKPGYVANGDSCKDVDECKNKETRIKCKEKGATCENKLGSYKCKCPKGYAMHHSKHVCEDYDECEHMELCHLKAICHNTRGSYRCTCMHGFAGDGEECVEDIAYKQKQKIRLIIMIGGAAGGGVLLIIALIAFCCCARKRNKKEKDGEKLEKMESTLSEYGQDWESSEDSDEDVSD</sequence>
<dbReference type="PANTHER" id="PTHR24039">
    <property type="entry name" value="FIBRILLIN-RELATED"/>
    <property type="match status" value="1"/>
</dbReference>
<keyword evidence="7" id="KW-1133">Transmembrane helix</keyword>
<dbReference type="PROSITE" id="PS00010">
    <property type="entry name" value="ASX_HYDROXYL"/>
    <property type="match status" value="2"/>
</dbReference>
<dbReference type="FunFam" id="2.10.25.10:FF:000038">
    <property type="entry name" value="Fibrillin 2"/>
    <property type="match status" value="2"/>
</dbReference>
<comment type="caution">
    <text evidence="10">The sequence shown here is derived from an EMBL/GenBank/DDBJ whole genome shotgun (WGS) entry which is preliminary data.</text>
</comment>
<dbReference type="InterPro" id="IPR000742">
    <property type="entry name" value="EGF"/>
</dbReference>
<keyword evidence="4 5" id="KW-1015">Disulfide bond</keyword>
<keyword evidence="7" id="KW-0472">Membrane</keyword>
<feature type="domain" description="EGF-like" evidence="9">
    <location>
        <begin position="70"/>
        <end position="111"/>
    </location>
</feature>
<keyword evidence="3" id="KW-0677">Repeat</keyword>
<comment type="caution">
    <text evidence="5">Lacks conserved residue(s) required for the propagation of feature annotation.</text>
</comment>
<dbReference type="GO" id="GO:0005509">
    <property type="term" value="F:calcium ion binding"/>
    <property type="evidence" value="ECO:0007669"/>
    <property type="project" value="InterPro"/>
</dbReference>
<evidence type="ECO:0000259" key="9">
    <source>
        <dbReference type="PROSITE" id="PS50026"/>
    </source>
</evidence>
<dbReference type="Pfam" id="PF12947">
    <property type="entry name" value="EGF_3"/>
    <property type="match status" value="1"/>
</dbReference>
<dbReference type="InterPro" id="IPR009030">
    <property type="entry name" value="Growth_fac_rcpt_cys_sf"/>
</dbReference>
<dbReference type="PROSITE" id="PS01186">
    <property type="entry name" value="EGF_2"/>
    <property type="match status" value="2"/>
</dbReference>
<dbReference type="InterPro" id="IPR024731">
    <property type="entry name" value="NELL2-like_EGF"/>
</dbReference>
<evidence type="ECO:0000256" key="8">
    <source>
        <dbReference type="SAM" id="SignalP"/>
    </source>
</evidence>
<dbReference type="CDD" id="cd00054">
    <property type="entry name" value="EGF_CA"/>
    <property type="match status" value="2"/>
</dbReference>
<keyword evidence="1 5" id="KW-0245">EGF-like domain</keyword>
<dbReference type="SUPFAM" id="SSF57184">
    <property type="entry name" value="Growth factor receptor domain"/>
    <property type="match status" value="1"/>
</dbReference>
<evidence type="ECO:0000256" key="6">
    <source>
        <dbReference type="SAM" id="MobiDB-lite"/>
    </source>
</evidence>
<dbReference type="Proteomes" id="UP001163046">
    <property type="component" value="Unassembled WGS sequence"/>
</dbReference>
<dbReference type="SMART" id="SM00179">
    <property type="entry name" value="EGF_CA"/>
    <property type="match status" value="3"/>
</dbReference>
<feature type="disulfide bond" evidence="5">
    <location>
        <begin position="38"/>
        <end position="55"/>
    </location>
</feature>
<gene>
    <name evidence="10" type="ORF">OS493_008945</name>
</gene>
<evidence type="ECO:0000256" key="5">
    <source>
        <dbReference type="PROSITE-ProRule" id="PRU00076"/>
    </source>
</evidence>
<dbReference type="EMBL" id="MU826353">
    <property type="protein sequence ID" value="KAJ7380483.1"/>
    <property type="molecule type" value="Genomic_DNA"/>
</dbReference>
<feature type="domain" description="EGF-like" evidence="9">
    <location>
        <begin position="116"/>
        <end position="155"/>
    </location>
</feature>
<evidence type="ECO:0000256" key="4">
    <source>
        <dbReference type="ARBA" id="ARBA00023157"/>
    </source>
</evidence>
<proteinExistence type="predicted"/>
<evidence type="ECO:0000256" key="3">
    <source>
        <dbReference type="ARBA" id="ARBA00022737"/>
    </source>
</evidence>
<dbReference type="PROSITE" id="PS50026">
    <property type="entry name" value="EGF_3"/>
    <property type="match status" value="3"/>
</dbReference>
<feature type="region of interest" description="Disordered" evidence="6">
    <location>
        <begin position="198"/>
        <end position="232"/>
    </location>
</feature>
<dbReference type="SMART" id="SM00181">
    <property type="entry name" value="EGF"/>
    <property type="match status" value="3"/>
</dbReference>
<evidence type="ECO:0000256" key="1">
    <source>
        <dbReference type="ARBA" id="ARBA00022536"/>
    </source>
</evidence>
<evidence type="ECO:0000256" key="7">
    <source>
        <dbReference type="SAM" id="Phobius"/>
    </source>
</evidence>
<dbReference type="AlphaFoldDB" id="A0A9W9ZH95"/>
<feature type="compositionally biased region" description="Acidic residues" evidence="6">
    <location>
        <begin position="221"/>
        <end position="232"/>
    </location>
</feature>
<feature type="chain" id="PRO_5040747748" description="EGF-like domain-containing protein" evidence="8">
    <location>
        <begin position="24"/>
        <end position="232"/>
    </location>
</feature>
<feature type="domain" description="EGF-like" evidence="9">
    <location>
        <begin position="25"/>
        <end position="69"/>
    </location>
</feature>
<keyword evidence="11" id="KW-1185">Reference proteome</keyword>
<dbReference type="InterPro" id="IPR018097">
    <property type="entry name" value="EGF_Ca-bd_CS"/>
</dbReference>
<dbReference type="PROSITE" id="PS01187">
    <property type="entry name" value="EGF_CA"/>
    <property type="match status" value="1"/>
</dbReference>
<keyword evidence="2 8" id="KW-0732">Signal</keyword>
<feature type="transmembrane region" description="Helical" evidence="7">
    <location>
        <begin position="168"/>
        <end position="191"/>
    </location>
</feature>
<dbReference type="InterPro" id="IPR001881">
    <property type="entry name" value="EGF-like_Ca-bd_dom"/>
</dbReference>
<dbReference type="InterPro" id="IPR000152">
    <property type="entry name" value="EGF-type_Asp/Asn_hydroxyl_site"/>
</dbReference>
<reference evidence="10" key="1">
    <citation type="submission" date="2023-01" db="EMBL/GenBank/DDBJ databases">
        <title>Genome assembly of the deep-sea coral Lophelia pertusa.</title>
        <authorList>
            <person name="Herrera S."/>
            <person name="Cordes E."/>
        </authorList>
    </citation>
    <scope>NUCLEOTIDE SEQUENCE</scope>
    <source>
        <strain evidence="10">USNM1676648</strain>
        <tissue evidence="10">Polyp</tissue>
    </source>
</reference>
<dbReference type="Pfam" id="PF07645">
    <property type="entry name" value="EGF_CA"/>
    <property type="match status" value="1"/>
</dbReference>
<feature type="compositionally biased region" description="Basic and acidic residues" evidence="6">
    <location>
        <begin position="199"/>
        <end position="210"/>
    </location>
</feature>
<organism evidence="10 11">
    <name type="scientific">Desmophyllum pertusum</name>
    <dbReference type="NCBI Taxonomy" id="174260"/>
    <lineage>
        <taxon>Eukaryota</taxon>
        <taxon>Metazoa</taxon>
        <taxon>Cnidaria</taxon>
        <taxon>Anthozoa</taxon>
        <taxon>Hexacorallia</taxon>
        <taxon>Scleractinia</taxon>
        <taxon>Caryophylliina</taxon>
        <taxon>Caryophylliidae</taxon>
        <taxon>Desmophyllum</taxon>
    </lineage>
</organism>
<dbReference type="OrthoDB" id="4405280at2759"/>
<accession>A0A9W9ZH95</accession>
<protein>
    <recommendedName>
        <fullName evidence="9">EGF-like domain-containing protein</fullName>
    </recommendedName>
</protein>
<keyword evidence="7" id="KW-0812">Transmembrane</keyword>
<evidence type="ECO:0000313" key="11">
    <source>
        <dbReference type="Proteomes" id="UP001163046"/>
    </source>
</evidence>
<feature type="signal peptide" evidence="8">
    <location>
        <begin position="1"/>
        <end position="23"/>
    </location>
</feature>
<dbReference type="Gene3D" id="2.10.25.10">
    <property type="entry name" value="Laminin"/>
    <property type="match status" value="3"/>
</dbReference>
<evidence type="ECO:0000313" key="10">
    <source>
        <dbReference type="EMBL" id="KAJ7380483.1"/>
    </source>
</evidence>